<proteinExistence type="predicted"/>
<dbReference type="OrthoDB" id="5978526at2759"/>
<accession>A0A3N4JC89</accession>
<reference evidence="4 5" key="1">
    <citation type="journal article" date="2018" name="Nat. Ecol. Evol.">
        <title>Pezizomycetes genomes reveal the molecular basis of ectomycorrhizal truffle lifestyle.</title>
        <authorList>
            <person name="Murat C."/>
            <person name="Payen T."/>
            <person name="Noel B."/>
            <person name="Kuo A."/>
            <person name="Morin E."/>
            <person name="Chen J."/>
            <person name="Kohler A."/>
            <person name="Krizsan K."/>
            <person name="Balestrini R."/>
            <person name="Da Silva C."/>
            <person name="Montanini B."/>
            <person name="Hainaut M."/>
            <person name="Levati E."/>
            <person name="Barry K.W."/>
            <person name="Belfiori B."/>
            <person name="Cichocki N."/>
            <person name="Clum A."/>
            <person name="Dockter R.B."/>
            <person name="Fauchery L."/>
            <person name="Guy J."/>
            <person name="Iotti M."/>
            <person name="Le Tacon F."/>
            <person name="Lindquist E.A."/>
            <person name="Lipzen A."/>
            <person name="Malagnac F."/>
            <person name="Mello A."/>
            <person name="Molinier V."/>
            <person name="Miyauchi S."/>
            <person name="Poulain J."/>
            <person name="Riccioni C."/>
            <person name="Rubini A."/>
            <person name="Sitrit Y."/>
            <person name="Splivallo R."/>
            <person name="Traeger S."/>
            <person name="Wang M."/>
            <person name="Zifcakova L."/>
            <person name="Wipf D."/>
            <person name="Zambonelli A."/>
            <person name="Paolocci F."/>
            <person name="Nowrousian M."/>
            <person name="Ottonello S."/>
            <person name="Baldrian P."/>
            <person name="Spatafora J.W."/>
            <person name="Henrissat B."/>
            <person name="Nagy L.G."/>
            <person name="Aury J.M."/>
            <person name="Wincker P."/>
            <person name="Grigoriev I.V."/>
            <person name="Bonfante P."/>
            <person name="Martin F.M."/>
        </authorList>
    </citation>
    <scope>NUCLEOTIDE SEQUENCE [LARGE SCALE GENOMIC DNA]</scope>
    <source>
        <strain evidence="4 5">120613-1</strain>
    </source>
</reference>
<organism evidence="4 5">
    <name type="scientific">Choiromyces venosus 120613-1</name>
    <dbReference type="NCBI Taxonomy" id="1336337"/>
    <lineage>
        <taxon>Eukaryota</taxon>
        <taxon>Fungi</taxon>
        <taxon>Dikarya</taxon>
        <taxon>Ascomycota</taxon>
        <taxon>Pezizomycotina</taxon>
        <taxon>Pezizomycetes</taxon>
        <taxon>Pezizales</taxon>
        <taxon>Tuberaceae</taxon>
        <taxon>Choiromyces</taxon>
    </lineage>
</organism>
<dbReference type="EMBL" id="ML120420">
    <property type="protein sequence ID" value="RPA95893.1"/>
    <property type="molecule type" value="Genomic_DNA"/>
</dbReference>
<name>A0A3N4JC89_9PEZI</name>
<evidence type="ECO:0000259" key="3">
    <source>
        <dbReference type="Pfam" id="PF13359"/>
    </source>
</evidence>
<comment type="cofactor">
    <cofactor evidence="1">
        <name>a divalent metal cation</name>
        <dbReference type="ChEBI" id="CHEBI:60240"/>
    </cofactor>
</comment>
<keyword evidence="5" id="KW-1185">Reference proteome</keyword>
<dbReference type="Pfam" id="PF13359">
    <property type="entry name" value="DDE_Tnp_4"/>
    <property type="match status" value="1"/>
</dbReference>
<dbReference type="GO" id="GO:0046872">
    <property type="term" value="F:metal ion binding"/>
    <property type="evidence" value="ECO:0007669"/>
    <property type="project" value="UniProtKB-KW"/>
</dbReference>
<keyword evidence="2" id="KW-0479">Metal-binding</keyword>
<sequence length="120" mass="13895">MRLPNRQQPLVYGDPAYFLGLGIIDAYHNLRNQDMTPAECWFNKHMSQQQMSVEWGFRKALMQWGFLGHRLNFKVGLSPVGSYYAICILLANVHTCYWGSATSIKFGCQPPSIFEYLHFE</sequence>
<gene>
    <name evidence="4" type="ORF">L873DRAFT_1929110</name>
</gene>
<protein>
    <recommendedName>
        <fullName evidence="3">DDE Tnp4 domain-containing protein</fullName>
    </recommendedName>
</protein>
<dbReference type="STRING" id="1336337.A0A3N4JC89"/>
<evidence type="ECO:0000256" key="1">
    <source>
        <dbReference type="ARBA" id="ARBA00001968"/>
    </source>
</evidence>
<dbReference type="AlphaFoldDB" id="A0A3N4JC89"/>
<evidence type="ECO:0000256" key="2">
    <source>
        <dbReference type="ARBA" id="ARBA00022723"/>
    </source>
</evidence>
<feature type="domain" description="DDE Tnp4" evidence="3">
    <location>
        <begin position="10"/>
        <end position="92"/>
    </location>
</feature>
<evidence type="ECO:0000313" key="4">
    <source>
        <dbReference type="EMBL" id="RPA95893.1"/>
    </source>
</evidence>
<dbReference type="Proteomes" id="UP000276215">
    <property type="component" value="Unassembled WGS sequence"/>
</dbReference>
<dbReference type="InterPro" id="IPR027806">
    <property type="entry name" value="HARBI1_dom"/>
</dbReference>
<evidence type="ECO:0000313" key="5">
    <source>
        <dbReference type="Proteomes" id="UP000276215"/>
    </source>
</evidence>